<dbReference type="EMBL" id="RQTK01001414">
    <property type="protein sequence ID" value="RUS70413.1"/>
    <property type="molecule type" value="Genomic_DNA"/>
</dbReference>
<dbReference type="Proteomes" id="UP000271974">
    <property type="component" value="Unassembled WGS sequence"/>
</dbReference>
<dbReference type="GO" id="GO:0005654">
    <property type="term" value="C:nucleoplasm"/>
    <property type="evidence" value="ECO:0007669"/>
    <property type="project" value="TreeGrafter"/>
</dbReference>
<gene>
    <name evidence="5" type="ORF">EGW08_021821</name>
</gene>
<accession>A0A3S1BMC9</accession>
<feature type="non-terminal residue" evidence="5">
    <location>
        <position position="1"/>
    </location>
</feature>
<dbReference type="GO" id="GO:0006401">
    <property type="term" value="P:RNA catabolic process"/>
    <property type="evidence" value="ECO:0007669"/>
    <property type="project" value="TreeGrafter"/>
</dbReference>
<dbReference type="OrthoDB" id="29098at2759"/>
<evidence type="ECO:0000259" key="4">
    <source>
        <dbReference type="Pfam" id="PF09468"/>
    </source>
</evidence>
<feature type="region of interest" description="Disordered" evidence="3">
    <location>
        <begin position="162"/>
        <end position="183"/>
    </location>
</feature>
<evidence type="ECO:0000313" key="6">
    <source>
        <dbReference type="Proteomes" id="UP000271974"/>
    </source>
</evidence>
<sequence>TTTTAAAASATTITISTTSLITPRLFHFIFVQAKKFMTLDQLVCDQDFPDCAKLLPACSADQVSLICDSKDIDDDTRVFRYNKDKTLAWLKQKTEALADALAEKNVQVSSKGSHSSIFVRSKSSATSRESYVEFAHGIVSEYLCLSLEEELKNYLGIQEKNERDQESLAENEPPSKKSKLMEDIKPMDDYSIGVDLKKAKKNAKLTTAQKQLSKVDKSGMKSISSFFSPKS</sequence>
<name>A0A3S1BMC9_ELYCH</name>
<comment type="caution">
    <text evidence="5">The sequence shown here is derived from an EMBL/GenBank/DDBJ whole genome shotgun (WGS) entry which is preliminary data.</text>
</comment>
<comment type="subunit">
    <text evidence="2">The RNase H2 complex is a heterotrimer composed of the catalytic subunit RNASEH2A and the non-catalytic subunits RNASEH2B and RNASEH2C.</text>
</comment>
<evidence type="ECO:0000256" key="3">
    <source>
        <dbReference type="SAM" id="MobiDB-lite"/>
    </source>
</evidence>
<dbReference type="InterPro" id="IPR019024">
    <property type="entry name" value="RNase_H2_suB_wHTH"/>
</dbReference>
<reference evidence="5 6" key="1">
    <citation type="submission" date="2019-01" db="EMBL/GenBank/DDBJ databases">
        <title>A draft genome assembly of the solar-powered sea slug Elysia chlorotica.</title>
        <authorList>
            <person name="Cai H."/>
            <person name="Li Q."/>
            <person name="Fang X."/>
            <person name="Li J."/>
            <person name="Curtis N.E."/>
            <person name="Altenburger A."/>
            <person name="Shibata T."/>
            <person name="Feng M."/>
            <person name="Maeda T."/>
            <person name="Schwartz J.A."/>
            <person name="Shigenobu S."/>
            <person name="Lundholm N."/>
            <person name="Nishiyama T."/>
            <person name="Yang H."/>
            <person name="Hasebe M."/>
            <person name="Li S."/>
            <person name="Pierce S.K."/>
            <person name="Wang J."/>
        </authorList>
    </citation>
    <scope>NUCLEOTIDE SEQUENCE [LARGE SCALE GENOMIC DNA]</scope>
    <source>
        <strain evidence="5">EC2010</strain>
        <tissue evidence="5">Whole organism of an adult</tissue>
    </source>
</reference>
<evidence type="ECO:0000313" key="5">
    <source>
        <dbReference type="EMBL" id="RUS70413.1"/>
    </source>
</evidence>
<protein>
    <recommendedName>
        <fullName evidence="4">Ribonuclease H2 subunit B wHTH domain-containing protein</fullName>
    </recommendedName>
</protein>
<evidence type="ECO:0000256" key="1">
    <source>
        <dbReference type="ARBA" id="ARBA00009823"/>
    </source>
</evidence>
<feature type="compositionally biased region" description="Basic and acidic residues" evidence="3">
    <location>
        <begin position="173"/>
        <end position="183"/>
    </location>
</feature>
<dbReference type="GO" id="GO:0032299">
    <property type="term" value="C:ribonuclease H2 complex"/>
    <property type="evidence" value="ECO:0007669"/>
    <property type="project" value="InterPro"/>
</dbReference>
<dbReference type="PANTHER" id="PTHR13383">
    <property type="entry name" value="RIBONUCLEASE H2 SUBUNIT B"/>
    <property type="match status" value="1"/>
</dbReference>
<comment type="similarity">
    <text evidence="1">Belongs to the RNase H2 subunit B family.</text>
</comment>
<keyword evidence="6" id="KW-1185">Reference proteome</keyword>
<feature type="domain" description="Ribonuclease H2 subunit B wHTH" evidence="4">
    <location>
        <begin position="32"/>
        <end position="152"/>
    </location>
</feature>
<dbReference type="PANTHER" id="PTHR13383:SF11">
    <property type="entry name" value="RIBONUCLEASE H2 SUBUNIT B"/>
    <property type="match status" value="1"/>
</dbReference>
<dbReference type="FunFam" id="1.10.20.120:FF:000002">
    <property type="entry name" value="Ribonuclease H2 subunit B"/>
    <property type="match status" value="1"/>
</dbReference>
<organism evidence="5 6">
    <name type="scientific">Elysia chlorotica</name>
    <name type="common">Eastern emerald elysia</name>
    <name type="synonym">Sea slug</name>
    <dbReference type="NCBI Taxonomy" id="188477"/>
    <lineage>
        <taxon>Eukaryota</taxon>
        <taxon>Metazoa</taxon>
        <taxon>Spiralia</taxon>
        <taxon>Lophotrochozoa</taxon>
        <taxon>Mollusca</taxon>
        <taxon>Gastropoda</taxon>
        <taxon>Heterobranchia</taxon>
        <taxon>Euthyneura</taxon>
        <taxon>Panpulmonata</taxon>
        <taxon>Sacoglossa</taxon>
        <taxon>Placobranchoidea</taxon>
        <taxon>Plakobranchidae</taxon>
        <taxon>Elysia</taxon>
    </lineage>
</organism>
<proteinExistence type="inferred from homology"/>
<dbReference type="AlphaFoldDB" id="A0A3S1BMC9"/>
<dbReference type="Gene3D" id="1.10.20.120">
    <property type="match status" value="1"/>
</dbReference>
<dbReference type="InterPro" id="IPR040456">
    <property type="entry name" value="RNase_H2_suB"/>
</dbReference>
<dbReference type="STRING" id="188477.A0A3S1BMC9"/>
<evidence type="ECO:0000256" key="2">
    <source>
        <dbReference type="ARBA" id="ARBA00011277"/>
    </source>
</evidence>
<dbReference type="Pfam" id="PF09468">
    <property type="entry name" value="RNase_H2-Ydr279"/>
    <property type="match status" value="1"/>
</dbReference>